<dbReference type="EC" id="1.3.5.2" evidence="6 14"/>
<keyword evidence="10" id="KW-0665">Pyrimidine biosynthesis</keyword>
<evidence type="ECO:0000256" key="1">
    <source>
        <dbReference type="ARBA" id="ARBA00001917"/>
    </source>
</evidence>
<dbReference type="GO" id="GO:0005737">
    <property type="term" value="C:cytoplasm"/>
    <property type="evidence" value="ECO:0007669"/>
    <property type="project" value="InterPro"/>
</dbReference>
<comment type="function">
    <text evidence="2">Catalyzes the conversion of dihydroorotate to orotate with quinone as electron acceptor.</text>
</comment>
<evidence type="ECO:0000256" key="5">
    <source>
        <dbReference type="ARBA" id="ARBA00005359"/>
    </source>
</evidence>
<organism evidence="16 17">
    <name type="scientific">Schaalia cardiffensis F0333</name>
    <dbReference type="NCBI Taxonomy" id="888050"/>
    <lineage>
        <taxon>Bacteria</taxon>
        <taxon>Bacillati</taxon>
        <taxon>Actinomycetota</taxon>
        <taxon>Actinomycetes</taxon>
        <taxon>Actinomycetales</taxon>
        <taxon>Actinomycetaceae</taxon>
        <taxon>Schaalia</taxon>
    </lineage>
</organism>
<evidence type="ECO:0000256" key="4">
    <source>
        <dbReference type="ARBA" id="ARBA00005161"/>
    </source>
</evidence>
<dbReference type="Gene3D" id="3.20.20.70">
    <property type="entry name" value="Aldolase class I"/>
    <property type="match status" value="1"/>
</dbReference>
<evidence type="ECO:0000256" key="14">
    <source>
        <dbReference type="NCBIfam" id="TIGR01036"/>
    </source>
</evidence>
<dbReference type="GO" id="GO:0106430">
    <property type="term" value="F:dihydroorotate dehydrogenase (quinone) activity"/>
    <property type="evidence" value="ECO:0007669"/>
    <property type="project" value="UniProtKB-EC"/>
</dbReference>
<dbReference type="InterPro" id="IPR005720">
    <property type="entry name" value="Dihydroorotate_DH_cat"/>
</dbReference>
<dbReference type="SUPFAM" id="SSF51395">
    <property type="entry name" value="FMN-linked oxidoreductases"/>
    <property type="match status" value="1"/>
</dbReference>
<dbReference type="eggNOG" id="COG0167">
    <property type="taxonomic scope" value="Bacteria"/>
</dbReference>
<dbReference type="UniPathway" id="UPA00070">
    <property type="reaction ID" value="UER00946"/>
</dbReference>
<evidence type="ECO:0000313" key="16">
    <source>
        <dbReference type="EMBL" id="ENO17685.1"/>
    </source>
</evidence>
<dbReference type="RefSeq" id="WP_005964164.1">
    <property type="nucleotide sequence ID" value="NZ_CP040505.1"/>
</dbReference>
<evidence type="ECO:0000256" key="7">
    <source>
        <dbReference type="ARBA" id="ARBA00018366"/>
    </source>
</evidence>
<accession>N6W5A3</accession>
<dbReference type="InterPro" id="IPR050074">
    <property type="entry name" value="DHO_dehydrogenase"/>
</dbReference>
<feature type="domain" description="Dihydroorotate dehydrogenase catalytic" evidence="15">
    <location>
        <begin position="73"/>
        <end position="348"/>
    </location>
</feature>
<dbReference type="AlphaFoldDB" id="N6W5A3"/>
<dbReference type="PROSITE" id="PS00912">
    <property type="entry name" value="DHODEHASE_2"/>
    <property type="match status" value="1"/>
</dbReference>
<keyword evidence="17" id="KW-1185">Reference proteome</keyword>
<evidence type="ECO:0000256" key="10">
    <source>
        <dbReference type="ARBA" id="ARBA00022975"/>
    </source>
</evidence>
<comment type="caution">
    <text evidence="16">The sequence shown here is derived from an EMBL/GenBank/DDBJ whole genome shotgun (WGS) entry which is preliminary data.</text>
</comment>
<dbReference type="PANTHER" id="PTHR48109:SF4">
    <property type="entry name" value="DIHYDROOROTATE DEHYDROGENASE (QUINONE), MITOCHONDRIAL"/>
    <property type="match status" value="1"/>
</dbReference>
<evidence type="ECO:0000259" key="15">
    <source>
        <dbReference type="Pfam" id="PF01180"/>
    </source>
</evidence>
<comment type="pathway">
    <text evidence="4">Pyrimidine metabolism; UMP biosynthesis via de novo pathway; orotate from (S)-dihydroorotate (quinone route): step 1/1.</text>
</comment>
<dbReference type="GO" id="GO:0044205">
    <property type="term" value="P:'de novo' UMP biosynthetic process"/>
    <property type="evidence" value="ECO:0007669"/>
    <property type="project" value="UniProtKB-UniPathway"/>
</dbReference>
<dbReference type="NCBIfam" id="NF003652">
    <property type="entry name" value="PRK05286.2-5"/>
    <property type="match status" value="1"/>
</dbReference>
<dbReference type="InterPro" id="IPR001295">
    <property type="entry name" value="Dihydroorotate_DH_CS"/>
</dbReference>
<dbReference type="EMBL" id="AQHZ01000024">
    <property type="protein sequence ID" value="ENO17685.1"/>
    <property type="molecule type" value="Genomic_DNA"/>
</dbReference>
<proteinExistence type="inferred from homology"/>
<dbReference type="OrthoDB" id="9802377at2"/>
<comment type="similarity">
    <text evidence="5">Belongs to the dihydroorotate dehydrogenase family. Type 2 subfamily.</text>
</comment>
<dbReference type="PATRIC" id="fig|888050.3.peg.1531"/>
<keyword evidence="12" id="KW-0472">Membrane</keyword>
<dbReference type="Pfam" id="PF01180">
    <property type="entry name" value="DHO_dh"/>
    <property type="match status" value="1"/>
</dbReference>
<keyword evidence="9" id="KW-0288">FMN</keyword>
<evidence type="ECO:0000256" key="13">
    <source>
        <dbReference type="ARBA" id="ARBA00048639"/>
    </source>
</evidence>
<evidence type="ECO:0000256" key="11">
    <source>
        <dbReference type="ARBA" id="ARBA00023002"/>
    </source>
</evidence>
<comment type="subcellular location">
    <subcellularLocation>
        <location evidence="3">Membrane</location>
    </subcellularLocation>
</comment>
<evidence type="ECO:0000256" key="6">
    <source>
        <dbReference type="ARBA" id="ARBA00012791"/>
    </source>
</evidence>
<dbReference type="PROSITE" id="PS00911">
    <property type="entry name" value="DHODEHASE_1"/>
    <property type="match status" value="1"/>
</dbReference>
<evidence type="ECO:0000256" key="9">
    <source>
        <dbReference type="ARBA" id="ARBA00022643"/>
    </source>
</evidence>
<name>N6W5A3_9ACTO</name>
<protein>
    <recommendedName>
        <fullName evidence="7 14">Dihydroorotate dehydrogenase (quinone)</fullName>
        <ecNumber evidence="6 14">1.3.5.2</ecNumber>
    </recommendedName>
</protein>
<gene>
    <name evidence="16" type="primary">pyrD</name>
    <name evidence="16" type="ORF">HMPREF9004_1595</name>
</gene>
<evidence type="ECO:0000256" key="8">
    <source>
        <dbReference type="ARBA" id="ARBA00022630"/>
    </source>
</evidence>
<keyword evidence="11 16" id="KW-0560">Oxidoreductase</keyword>
<dbReference type="CDD" id="cd04738">
    <property type="entry name" value="DHOD_2_like"/>
    <property type="match status" value="1"/>
</dbReference>
<evidence type="ECO:0000256" key="3">
    <source>
        <dbReference type="ARBA" id="ARBA00004370"/>
    </source>
</evidence>
<comment type="catalytic activity">
    <reaction evidence="13">
        <text>(S)-dihydroorotate + a quinone = orotate + a quinol</text>
        <dbReference type="Rhea" id="RHEA:30187"/>
        <dbReference type="ChEBI" id="CHEBI:24646"/>
        <dbReference type="ChEBI" id="CHEBI:30839"/>
        <dbReference type="ChEBI" id="CHEBI:30864"/>
        <dbReference type="ChEBI" id="CHEBI:132124"/>
        <dbReference type="EC" id="1.3.5.2"/>
    </reaction>
</comment>
<dbReference type="Proteomes" id="UP000013015">
    <property type="component" value="Unassembled WGS sequence"/>
</dbReference>
<comment type="cofactor">
    <cofactor evidence="1">
        <name>FMN</name>
        <dbReference type="ChEBI" id="CHEBI:58210"/>
    </cofactor>
</comment>
<dbReference type="PANTHER" id="PTHR48109">
    <property type="entry name" value="DIHYDROOROTATE DEHYDROGENASE (QUINONE), MITOCHONDRIAL-RELATED"/>
    <property type="match status" value="1"/>
</dbReference>
<dbReference type="InterPro" id="IPR005719">
    <property type="entry name" value="Dihydroorotate_DH_2"/>
</dbReference>
<dbReference type="GO" id="GO:0006207">
    <property type="term" value="P:'de novo' pyrimidine nucleobase biosynthetic process"/>
    <property type="evidence" value="ECO:0007669"/>
    <property type="project" value="UniProtKB-UniRule"/>
</dbReference>
<dbReference type="GO" id="GO:0005886">
    <property type="term" value="C:plasma membrane"/>
    <property type="evidence" value="ECO:0007669"/>
    <property type="project" value="TreeGrafter"/>
</dbReference>
<evidence type="ECO:0000256" key="12">
    <source>
        <dbReference type="ARBA" id="ARBA00023136"/>
    </source>
</evidence>
<dbReference type="STRING" id="888050.HMPREF9004_1595"/>
<evidence type="ECO:0000313" key="17">
    <source>
        <dbReference type="Proteomes" id="UP000013015"/>
    </source>
</evidence>
<dbReference type="InterPro" id="IPR013785">
    <property type="entry name" value="Aldolase_TIM"/>
</dbReference>
<keyword evidence="8" id="KW-0285">Flavoprotein</keyword>
<dbReference type="NCBIfam" id="TIGR01036">
    <property type="entry name" value="pyrD_sub2"/>
    <property type="match status" value="1"/>
</dbReference>
<evidence type="ECO:0000256" key="2">
    <source>
        <dbReference type="ARBA" id="ARBA00003125"/>
    </source>
</evidence>
<dbReference type="HOGENOM" id="CLU_013640_2_0_11"/>
<reference evidence="16 17" key="1">
    <citation type="submission" date="2013-03" db="EMBL/GenBank/DDBJ databases">
        <title>Reference genome for the Human Microbiome Project.</title>
        <authorList>
            <person name="Aqrawi P."/>
            <person name="Ayvaz T."/>
            <person name="Bess C."/>
            <person name="Blankenburg K."/>
            <person name="Coyle M."/>
            <person name="Deng J."/>
            <person name="Forbes L."/>
            <person name="Fowler G."/>
            <person name="Francisco L."/>
            <person name="Fu Q."/>
            <person name="Gibbs R."/>
            <person name="Gross S."/>
            <person name="Gubbala S."/>
            <person name="Hale W."/>
            <person name="Hemphill L."/>
            <person name="Highlander S."/>
            <person name="Hirani K."/>
            <person name="Jackson L."/>
            <person name="Jakkamsetti A."/>
            <person name="Javaid M."/>
            <person name="Jayaseelan J.C."/>
            <person name="Jiang H."/>
            <person name="Joshi V."/>
            <person name="Korchina V."/>
            <person name="Kovar C."/>
            <person name="Lara F."/>
            <person name="Lee S."/>
            <person name="Liu Y."/>
            <person name="Mata R."/>
            <person name="Mathew T."/>
            <person name="Munidasa M."/>
            <person name="Muzny D."/>
            <person name="Nazareth L."/>
            <person name="Ngo R."/>
            <person name="Nguyen L."/>
            <person name="Nguyen N."/>
            <person name="Okwuonu G."/>
            <person name="Ongeri F."/>
            <person name="Palculict T."/>
            <person name="Patil S."/>
            <person name="Petrosino J."/>
            <person name="Pham C."/>
            <person name="Pham P."/>
            <person name="Pu L.-L."/>
            <person name="Qin X."/>
            <person name="Qu J."/>
            <person name="Reid J."/>
            <person name="Ross M."/>
            <person name="Ruth R."/>
            <person name="Saada N."/>
            <person name="San Lucas F."/>
            <person name="Santibanez J."/>
            <person name="Shang Y."/>
            <person name="Simmons D."/>
            <person name="Song X.-Z."/>
            <person name="Tang L.-Y."/>
            <person name="Thornton R."/>
            <person name="Warren J."/>
            <person name="Weissenberger G."/>
            <person name="Wilczek-Boney K."/>
            <person name="Worley K."/>
            <person name="Youmans B."/>
            <person name="Zhang J."/>
            <person name="Zhang L."/>
            <person name="Zhao Z."/>
            <person name="Zhou C."/>
            <person name="Zhu D."/>
            <person name="Zhu Y."/>
        </authorList>
    </citation>
    <scope>NUCLEOTIDE SEQUENCE [LARGE SCALE GENOMIC DNA]</scope>
    <source>
        <strain evidence="16 17">F0333</strain>
    </source>
</reference>
<sequence length="352" mass="37559">MIRAAYSWLFRNLIRYSDPEMAHRVGLGLIAAAGRCSPSRALMRATIGHLNPPDPARAAHAGLVRIGERVVPGRVGLAAGMDKNAQAVLGLSALGFAFLEVGTITPKAQPGNDAPRLWRLMESNGLRNRMGFNNAGAKAAADHLKKLRSSKAGRAAIVGANIGKNKVTSEQDAPKDYEYCARVLAPWVDFVVVNVSSPNTPGLRKLQSLDHLRPILEAARRGCEAAVKRRMPLFVKIAPDLADEEICQIVELAKELDLAGVVATNTTINHEFGEGGVSGAPLRDRALEVVSLVASHLRDDQILIGTGGVFGESDARAMLAAGADLVEVFTAFVFEGPSWPGEMNRALSKAHA</sequence>